<accession>A0ABM7NU35</accession>
<dbReference type="EMBL" id="AP024483">
    <property type="protein sequence ID" value="BCS83694.1"/>
    <property type="molecule type" value="Genomic_DNA"/>
</dbReference>
<dbReference type="GeneID" id="80558899"/>
<name>A0ABM7NU35_9VIRU</name>
<evidence type="ECO:0000313" key="1">
    <source>
        <dbReference type="EMBL" id="BCS83694.1"/>
    </source>
</evidence>
<keyword evidence="2" id="KW-1185">Reference proteome</keyword>
<dbReference type="Proteomes" id="UP001321479">
    <property type="component" value="Segment"/>
</dbReference>
<dbReference type="RefSeq" id="YP_010842302.1">
    <property type="nucleotide sequence ID" value="NC_079139.1"/>
</dbReference>
<reference evidence="1 2" key="1">
    <citation type="submission" date="2021-02" db="EMBL/GenBank/DDBJ databases">
        <title>Cotonvirus japonicus, which uses Golgi apparatus of host cells for its virion factory, phylogenetically links tailed tupanvirus and icosahedral mimivirus.</title>
        <authorList>
            <person name="Takahashi H."/>
            <person name="Fukaya S."/>
            <person name="Song C."/>
            <person name="Murata K."/>
            <person name="Takemura M."/>
        </authorList>
    </citation>
    <scope>NUCLEOTIDE SEQUENCE [LARGE SCALE GENOMIC DNA]</scope>
</reference>
<protein>
    <submittedName>
        <fullName evidence="1">Uncharacterized protein</fullName>
    </submittedName>
</protein>
<proteinExistence type="predicted"/>
<evidence type="ECO:0000313" key="2">
    <source>
        <dbReference type="Proteomes" id="UP001321479"/>
    </source>
</evidence>
<sequence>MNFITGCHQVITKLFKDSDVDGKTINLIQTVIASQVSCPSVEPMILHSISQFLEEIPEENFCFIESNVSLVDAKEIVKCIHIPTLIHALTDGGRMSKSNEIDLGNIIEKFFYSNDLFVNKLHPKVIVQTKSLKNGCLVNEFIPFVKYTRHDLIYMIVLVWRYILQRQDEVCYCFIV</sequence>
<organism evidence="1 2">
    <name type="scientific">Cotonvirus japonicus</name>
    <dbReference type="NCBI Taxonomy" id="2811091"/>
    <lineage>
        <taxon>Viruses</taxon>
        <taxon>Varidnaviria</taxon>
        <taxon>Bamfordvirae</taxon>
        <taxon>Nucleocytoviricota</taxon>
        <taxon>Megaviricetes</taxon>
        <taxon>Imitervirales</taxon>
        <taxon>Mimiviridae</taxon>
        <taxon>Megamimivirinae</taxon>
        <taxon>Cotonvirus</taxon>
        <taxon>Cotonvirus japonicum</taxon>
    </lineage>
</organism>